<gene>
    <name evidence="1" type="ORF">CSSPJE1EN1_LOCUS27810</name>
</gene>
<reference evidence="1" key="1">
    <citation type="submission" date="2024-02" db="EMBL/GenBank/DDBJ databases">
        <authorList>
            <consortium name="ELIXIR-Norway"/>
            <consortium name="Elixir Norway"/>
        </authorList>
    </citation>
    <scope>NUCLEOTIDE SEQUENCE</scope>
</reference>
<proteinExistence type="predicted"/>
<name>A0ABP0VG02_9BRYO</name>
<keyword evidence="2" id="KW-1185">Reference proteome</keyword>
<accession>A0ABP0VG02</accession>
<dbReference type="EMBL" id="CAXAQS010000625">
    <property type="protein sequence ID" value="CAK9252432.1"/>
    <property type="molecule type" value="Genomic_DNA"/>
</dbReference>
<sequence length="233" mass="26231">MDILADVANDFDDSLSVSTFAARQAGETAARQSQDKRLTARTQDAYRKKVKIMSTWFKNNGFNNMFVNNTLKLPLEVNAVTCFLGYIGQAGLHRNDNNELVDENGNVLHDAAVEGQVTKAVSTMGGYRSAIVDLYKQNKLVAQQELIIEMSTYMGGFKRTVSELKLKGHMKIEEGRSAIPFTRYIALARIIFRYEPVVPKELGMDVVWMALLHFPVEFNGAFSLCWKYYASAH</sequence>
<protein>
    <submittedName>
        <fullName evidence="1">Uncharacterized protein</fullName>
    </submittedName>
</protein>
<comment type="caution">
    <text evidence="1">The sequence shown here is derived from an EMBL/GenBank/DDBJ whole genome shotgun (WGS) entry which is preliminary data.</text>
</comment>
<evidence type="ECO:0000313" key="2">
    <source>
        <dbReference type="Proteomes" id="UP001497444"/>
    </source>
</evidence>
<dbReference type="Proteomes" id="UP001497444">
    <property type="component" value="Unassembled WGS sequence"/>
</dbReference>
<evidence type="ECO:0000313" key="1">
    <source>
        <dbReference type="EMBL" id="CAK9252432.1"/>
    </source>
</evidence>
<organism evidence="1 2">
    <name type="scientific">Sphagnum jensenii</name>
    <dbReference type="NCBI Taxonomy" id="128206"/>
    <lineage>
        <taxon>Eukaryota</taxon>
        <taxon>Viridiplantae</taxon>
        <taxon>Streptophyta</taxon>
        <taxon>Embryophyta</taxon>
        <taxon>Bryophyta</taxon>
        <taxon>Sphagnophytina</taxon>
        <taxon>Sphagnopsida</taxon>
        <taxon>Sphagnales</taxon>
        <taxon>Sphagnaceae</taxon>
        <taxon>Sphagnum</taxon>
    </lineage>
</organism>